<accession>A0AAP9IZ31</accession>
<evidence type="ECO:0000313" key="3">
    <source>
        <dbReference type="Proteomes" id="UP000318823"/>
    </source>
</evidence>
<evidence type="ECO:0000256" key="1">
    <source>
        <dbReference type="SAM" id="SignalP"/>
    </source>
</evidence>
<dbReference type="CDD" id="cd13120">
    <property type="entry name" value="BF2867_like_N"/>
    <property type="match status" value="1"/>
</dbReference>
<dbReference type="RefSeq" id="WP_080706886.1">
    <property type="nucleotide sequence ID" value="NZ_CP041396.1"/>
</dbReference>
<dbReference type="CDD" id="cd13121">
    <property type="entry name" value="BF2867_like_C"/>
    <property type="match status" value="1"/>
</dbReference>
<gene>
    <name evidence="2" type="ORF">DYI28_29445</name>
</gene>
<geneLocation type="plasmid" evidence="2 3">
    <name>unnamed1</name>
</geneLocation>
<dbReference type="Pfam" id="PF13149">
    <property type="entry name" value="Mfa_like_1"/>
    <property type="match status" value="1"/>
</dbReference>
<dbReference type="Proteomes" id="UP000318823">
    <property type="component" value="Plasmid unnamed1"/>
</dbReference>
<dbReference type="Gene3D" id="2.60.40.2620">
    <property type="entry name" value="Fimbrillin-like"/>
    <property type="match status" value="1"/>
</dbReference>
<proteinExistence type="predicted"/>
<name>A0AAP9IZ31_BACOV</name>
<protein>
    <submittedName>
        <fullName evidence="2">Fimbrillin family protein</fullName>
    </submittedName>
</protein>
<reference evidence="3" key="1">
    <citation type="journal article" date="2018" name="J. Anim. Genet.">
        <title>Acquired interbacterial defense systems protect against interspecies antagonism in the human gut microbiome.</title>
        <authorList>
            <person name="Ross B.D."/>
            <person name="Verster A.J."/>
            <person name="Radey M.C."/>
            <person name="Schmidtke D.T."/>
            <person name="Pope C.E."/>
            <person name="Hoffman L.R."/>
            <person name="Hajjar A."/>
            <person name="Peterson S.B."/>
            <person name="Borenstein E."/>
            <person name="Mougous J."/>
        </authorList>
    </citation>
    <scope>NUCLEOTIDE SEQUENCE [LARGE SCALE GENOMIC DNA]</scope>
    <source>
        <strain evidence="3">3725 D1 iv</strain>
        <plasmid evidence="3">unnamed1</plasmid>
    </source>
</reference>
<feature type="signal peptide" evidence="1">
    <location>
        <begin position="1"/>
        <end position="23"/>
    </location>
</feature>
<dbReference type="InterPro" id="IPR042278">
    <property type="entry name" value="Mfa-like_1_N"/>
</dbReference>
<dbReference type="Gene3D" id="2.60.40.2630">
    <property type="match status" value="1"/>
</dbReference>
<evidence type="ECO:0000313" key="2">
    <source>
        <dbReference type="EMBL" id="QDM12823.1"/>
    </source>
</evidence>
<dbReference type="AlphaFoldDB" id="A0AAP9IZ31"/>
<dbReference type="EMBL" id="CP041396">
    <property type="protein sequence ID" value="QDM12823.1"/>
    <property type="molecule type" value="Genomic_DNA"/>
</dbReference>
<sequence>MKMRIEKMLVMSLLSLAMFSCSKDDGVIDLPVTPPTPDPEQPVDPPAEDVLFGINPVIAGIVPVTRGIITNFTDNDRIGLFLTDGELGLNYQENAEAANVPAMYQQGSWKVEKDLVLSEEGTAFAYYPYNSKVTDGTVVPLEIESQTDYLYATPAVVDEKNPIAQIGMKHALSLISVRIRKNDYQQAGKLTKVEVLDVQQNGTMNIATGVVTKTGPTAIYSVNRDLVLDDNDLAKTQMIMLPTVIAEAGNIRFQITVDDKYYIWEVPKSHIWEAGKEYTYTLNLSKTPEELPDLELDVDYWTQYGKDDNIQIEDHTQPGSAYYRVVDVEMGSTPYGRTVVQGESFIFTGVVNDRKNGFKGKVKYSLWQGDKMVEQFPSYYFESYYYNTLDIPCFITCAPGTYRLKMLLKEEGSNIWILPSDRYSEERDWMFTVQADNGTPSIKFMNPEGYRVIKNEILKFKLNQPFNMEFTLTNRASVALKGEIKAVWHRTFTGEFENISGNDGNTWEDEIGRISIDLPSTTDEYKGKVPCTISTYRVDVKKWVPSVSFYYKAEGSNTWFLMRSDGDSELQRWKGVDIDKNKLINGSYKNPDPNTTWTCLGGNNYKYLTLEY</sequence>
<organism evidence="2 3">
    <name type="scientific">Bacteroides ovatus</name>
    <dbReference type="NCBI Taxonomy" id="28116"/>
    <lineage>
        <taxon>Bacteria</taxon>
        <taxon>Pseudomonadati</taxon>
        <taxon>Bacteroidota</taxon>
        <taxon>Bacteroidia</taxon>
        <taxon>Bacteroidales</taxon>
        <taxon>Bacteroidaceae</taxon>
        <taxon>Bacteroides</taxon>
    </lineage>
</organism>
<dbReference type="PROSITE" id="PS51257">
    <property type="entry name" value="PROKAR_LIPOPROTEIN"/>
    <property type="match status" value="1"/>
</dbReference>
<feature type="chain" id="PRO_5042895261" evidence="1">
    <location>
        <begin position="24"/>
        <end position="612"/>
    </location>
</feature>
<keyword evidence="1" id="KW-0732">Signal</keyword>
<dbReference type="InterPro" id="IPR025049">
    <property type="entry name" value="Mfa-like_1"/>
</dbReference>
<keyword evidence="2" id="KW-0614">Plasmid</keyword>